<dbReference type="InParanoid" id="E2B5R7"/>
<evidence type="ECO:0000313" key="1">
    <source>
        <dbReference type="EMBL" id="EFN88972.1"/>
    </source>
</evidence>
<name>E2B5R7_HARSA</name>
<gene>
    <name evidence="1" type="ORF">EAI_10376</name>
</gene>
<evidence type="ECO:0000313" key="2">
    <source>
        <dbReference type="Proteomes" id="UP000008237"/>
    </source>
</evidence>
<organism evidence="2">
    <name type="scientific">Harpegnathos saltator</name>
    <name type="common">Jerdon's jumping ant</name>
    <dbReference type="NCBI Taxonomy" id="610380"/>
    <lineage>
        <taxon>Eukaryota</taxon>
        <taxon>Metazoa</taxon>
        <taxon>Ecdysozoa</taxon>
        <taxon>Arthropoda</taxon>
        <taxon>Hexapoda</taxon>
        <taxon>Insecta</taxon>
        <taxon>Pterygota</taxon>
        <taxon>Neoptera</taxon>
        <taxon>Endopterygota</taxon>
        <taxon>Hymenoptera</taxon>
        <taxon>Apocrita</taxon>
        <taxon>Aculeata</taxon>
        <taxon>Formicoidea</taxon>
        <taxon>Formicidae</taxon>
        <taxon>Ponerinae</taxon>
        <taxon>Ponerini</taxon>
        <taxon>Harpegnathos</taxon>
    </lineage>
</organism>
<protein>
    <submittedName>
        <fullName evidence="1">Uncharacterized protein</fullName>
    </submittedName>
</protein>
<dbReference type="Proteomes" id="UP000008237">
    <property type="component" value="Unassembled WGS sequence"/>
</dbReference>
<reference evidence="1 2" key="1">
    <citation type="journal article" date="2010" name="Science">
        <title>Genomic comparison of the ants Camponotus floridanus and Harpegnathos saltator.</title>
        <authorList>
            <person name="Bonasio R."/>
            <person name="Zhang G."/>
            <person name="Ye C."/>
            <person name="Mutti N.S."/>
            <person name="Fang X."/>
            <person name="Qin N."/>
            <person name="Donahue G."/>
            <person name="Yang P."/>
            <person name="Li Q."/>
            <person name="Li C."/>
            <person name="Zhang P."/>
            <person name="Huang Z."/>
            <person name="Berger S.L."/>
            <person name="Reinberg D."/>
            <person name="Wang J."/>
            <person name="Liebig J."/>
        </authorList>
    </citation>
    <scope>NUCLEOTIDE SEQUENCE [LARGE SCALE GENOMIC DNA]</scope>
    <source>
        <strain evidence="1 2">R22 G/1</strain>
    </source>
</reference>
<proteinExistence type="predicted"/>
<accession>E2B5R7</accession>
<dbReference type="EMBL" id="GL445880">
    <property type="protein sequence ID" value="EFN88972.1"/>
    <property type="molecule type" value="Genomic_DNA"/>
</dbReference>
<keyword evidence="2" id="KW-1185">Reference proteome</keyword>
<sequence>MQQRRNVDRLLCSFIAVAILVCLFLSGFRFACASAGNPPIRVRVTVRRVTTSLIAVAPSDTEDPKLDWDLGSSRAAKKARWPASSSMRKRENQIALVA</sequence>
<dbReference type="AlphaFoldDB" id="E2B5R7"/>